<dbReference type="SUPFAM" id="SSF48537">
    <property type="entry name" value="Phospholipase C/P1 nuclease"/>
    <property type="match status" value="1"/>
</dbReference>
<dbReference type="PROSITE" id="PS51346">
    <property type="entry name" value="PROKAR_ZN_DEPEND_PLPC_2"/>
    <property type="match status" value="1"/>
</dbReference>
<keyword evidence="3" id="KW-0964">Secreted</keyword>
<keyword evidence="7" id="KW-0862">Zinc</keyword>
<evidence type="ECO:0000256" key="7">
    <source>
        <dbReference type="ARBA" id="ARBA00022833"/>
    </source>
</evidence>
<sequence>MVKRIENAYGRVVRGVFFAVNPIKKVAVKTTCIIHKFINIQSIQILHNEGEMEAWSFYKEHIRQLNAGVKWADSDFKSSNHFFHYEKEKGLYGLSNALCECEKYHKISLEHLKKGELEKALFYLGAACHLLQDSTVPHHVNNKLLKKHREFELWIISKLFNDYDFTQEVGIIRNDSVRDYIKKNAIFANATHEIYRTIENKEERYYLIAADILSRAQKTTAGFLLDFYNKNLQNRNLQHRIPSA</sequence>
<gene>
    <name evidence="10" type="ORF">JK634_11105</name>
</gene>
<name>A0A937FIQ3_9CLOT</name>
<evidence type="ECO:0000256" key="3">
    <source>
        <dbReference type="ARBA" id="ARBA00022525"/>
    </source>
</evidence>
<dbReference type="Proteomes" id="UP000623681">
    <property type="component" value="Unassembled WGS sequence"/>
</dbReference>
<evidence type="ECO:0000256" key="5">
    <source>
        <dbReference type="ARBA" id="ARBA00022729"/>
    </source>
</evidence>
<keyword evidence="6" id="KW-0378">Hydrolase</keyword>
<dbReference type="CDD" id="cd11009">
    <property type="entry name" value="Zn_dep_PLPC"/>
    <property type="match status" value="1"/>
</dbReference>
<evidence type="ECO:0000256" key="1">
    <source>
        <dbReference type="ARBA" id="ARBA00012018"/>
    </source>
</evidence>
<evidence type="ECO:0000259" key="9">
    <source>
        <dbReference type="PROSITE" id="PS51346"/>
    </source>
</evidence>
<reference evidence="10" key="1">
    <citation type="submission" date="2021-01" db="EMBL/GenBank/DDBJ databases">
        <title>Genome public.</title>
        <authorList>
            <person name="Liu C."/>
            <person name="Sun Q."/>
        </authorList>
    </citation>
    <scope>NUCLEOTIDE SEQUENCE</scope>
    <source>
        <strain evidence="10">YIM B02565</strain>
    </source>
</reference>
<comment type="caution">
    <text evidence="10">The sequence shown here is derived from an EMBL/GenBank/DDBJ whole genome shotgun (WGS) entry which is preliminary data.</text>
</comment>
<dbReference type="AlphaFoldDB" id="A0A937FIQ3"/>
<keyword evidence="4" id="KW-0479">Metal-binding</keyword>
<dbReference type="InterPro" id="IPR029002">
    <property type="entry name" value="PLPC/GPLD1"/>
</dbReference>
<protein>
    <recommendedName>
        <fullName evidence="2">Phospholipase C</fullName>
        <ecNumber evidence="1">3.1.4.3</ecNumber>
    </recommendedName>
    <alternativeName>
        <fullName evidence="8">Phosphatidylcholine cholinephosphohydrolase</fullName>
    </alternativeName>
</protein>
<evidence type="ECO:0000256" key="8">
    <source>
        <dbReference type="ARBA" id="ARBA00031285"/>
    </source>
</evidence>
<dbReference type="EMBL" id="JAESWA010000022">
    <property type="protein sequence ID" value="MBL4932356.1"/>
    <property type="molecule type" value="Genomic_DNA"/>
</dbReference>
<evidence type="ECO:0000256" key="6">
    <source>
        <dbReference type="ARBA" id="ARBA00022801"/>
    </source>
</evidence>
<keyword evidence="5" id="KW-0732">Signal</keyword>
<dbReference type="InterPro" id="IPR008947">
    <property type="entry name" value="PLipase_C/P1_nuclease_dom_sf"/>
</dbReference>
<dbReference type="Pfam" id="PF00882">
    <property type="entry name" value="Zn_dep_PLPC"/>
    <property type="match status" value="1"/>
</dbReference>
<evidence type="ECO:0000313" key="10">
    <source>
        <dbReference type="EMBL" id="MBL4932356.1"/>
    </source>
</evidence>
<keyword evidence="11" id="KW-1185">Reference proteome</keyword>
<dbReference type="GO" id="GO:0034480">
    <property type="term" value="F:phosphatidylcholine phospholipase C activity"/>
    <property type="evidence" value="ECO:0007669"/>
    <property type="project" value="UniProtKB-EC"/>
</dbReference>
<feature type="domain" description="Zn-dependent PLC" evidence="9">
    <location>
        <begin position="22"/>
        <end position="238"/>
    </location>
</feature>
<organism evidence="10 11">
    <name type="scientific">Clostridium paridis</name>
    <dbReference type="NCBI Taxonomy" id="2803863"/>
    <lineage>
        <taxon>Bacteria</taxon>
        <taxon>Bacillati</taxon>
        <taxon>Bacillota</taxon>
        <taxon>Clostridia</taxon>
        <taxon>Eubacteriales</taxon>
        <taxon>Clostridiaceae</taxon>
        <taxon>Clostridium</taxon>
    </lineage>
</organism>
<accession>A0A937FIQ3</accession>
<dbReference type="RefSeq" id="WP_202767718.1">
    <property type="nucleotide sequence ID" value="NZ_JAESWA010000022.1"/>
</dbReference>
<proteinExistence type="predicted"/>
<dbReference type="EC" id="3.1.4.3" evidence="1"/>
<dbReference type="SMART" id="SM00770">
    <property type="entry name" value="Zn_dep_PLPC"/>
    <property type="match status" value="1"/>
</dbReference>
<evidence type="ECO:0000256" key="2">
    <source>
        <dbReference type="ARBA" id="ARBA00018391"/>
    </source>
</evidence>
<dbReference type="GO" id="GO:0008270">
    <property type="term" value="F:zinc ion binding"/>
    <property type="evidence" value="ECO:0007669"/>
    <property type="project" value="InterPro"/>
</dbReference>
<dbReference type="Gene3D" id="1.10.575.10">
    <property type="entry name" value="P1 Nuclease"/>
    <property type="match status" value="1"/>
</dbReference>
<dbReference type="InterPro" id="IPR001531">
    <property type="entry name" value="Zn_PLipaseC"/>
</dbReference>
<evidence type="ECO:0000313" key="11">
    <source>
        <dbReference type="Proteomes" id="UP000623681"/>
    </source>
</evidence>
<evidence type="ECO:0000256" key="4">
    <source>
        <dbReference type="ARBA" id="ARBA00022723"/>
    </source>
</evidence>